<organism evidence="2 3">
    <name type="scientific">Aureococcus anophagefferens</name>
    <name type="common">Harmful bloom alga</name>
    <dbReference type="NCBI Taxonomy" id="44056"/>
    <lineage>
        <taxon>Eukaryota</taxon>
        <taxon>Sar</taxon>
        <taxon>Stramenopiles</taxon>
        <taxon>Ochrophyta</taxon>
        <taxon>Pelagophyceae</taxon>
        <taxon>Pelagomonadales</taxon>
        <taxon>Pelagomonadaceae</taxon>
        <taxon>Aureococcus</taxon>
    </lineage>
</organism>
<evidence type="ECO:0000256" key="1">
    <source>
        <dbReference type="SAM" id="MobiDB-lite"/>
    </source>
</evidence>
<reference evidence="2 3" key="1">
    <citation type="submission" date="2024-03" db="EMBL/GenBank/DDBJ databases">
        <title>Aureococcus anophagefferens CCMP1851 and Kratosvirus quantuckense: Draft genome of a second virus-susceptible host strain in the model system.</title>
        <authorList>
            <person name="Chase E."/>
            <person name="Truchon A.R."/>
            <person name="Schepens W."/>
            <person name="Wilhelm S.W."/>
        </authorList>
    </citation>
    <scope>NUCLEOTIDE SEQUENCE [LARGE SCALE GENOMIC DNA]</scope>
    <source>
        <strain evidence="2 3">CCMP1851</strain>
    </source>
</reference>
<proteinExistence type="predicted"/>
<feature type="region of interest" description="Disordered" evidence="1">
    <location>
        <begin position="514"/>
        <end position="551"/>
    </location>
</feature>
<name>A0ABR1GEP3_AURAN</name>
<dbReference type="EMBL" id="JBBJCI010000031">
    <property type="protein sequence ID" value="KAK7254258.1"/>
    <property type="molecule type" value="Genomic_DNA"/>
</dbReference>
<sequence>MRATPHRRTWGASRRRSPRRFSQTQCARPRRAKAEDHVAWRRGSVRAVAAERVGAWETEGAFPPFYDDGSGAPVVDGLERCAAFRARTSDARRPGLAGLFNTGTNFMMLLLRANCELPRECPGRGRDGYVSQRSIEQEIYGAMRNRNARISGYKDCTPFLFQVAQGKHNIIDAYANHTAKMYAARSYREARAADPLENVLGPGGRREILPVVVVKDPLTWMKSMCRMPYAASFRRGHAQCCPSPVAKTKTTVNFQQKGFPPSVFSSLPDFWSRWNRLYYDAAFPRLMVRYEDLLWRGEATTRRVCECVGGAMRATFDPIDQAAKSGFSHGTGAVSGRADARSKYANESRRYEFLDDADLAYASSELDAELLRRFGYEVSPGRRRALHARAPTCVPDEAAYEASRGLKRDAARNKLVPLDDESDGVIVNNRFYPNLSHEDEHRAAGLVRDKTKGYWKPKEFARDGIEVNGKLYKSTGPVAGGARQAAKLEAVPVAKPEDDDDRWRRDPVEVARRAGALGRRTLKGGDRRRDPLAMAREISSPRRRTARKRGR</sequence>
<dbReference type="Gene3D" id="3.40.50.300">
    <property type="entry name" value="P-loop containing nucleotide triphosphate hydrolases"/>
    <property type="match status" value="1"/>
</dbReference>
<accession>A0ABR1GEP3</accession>
<comment type="caution">
    <text evidence="2">The sequence shown here is derived from an EMBL/GenBank/DDBJ whole genome shotgun (WGS) entry which is preliminary data.</text>
</comment>
<gene>
    <name evidence="2" type="ORF">SO694_00009156</name>
</gene>
<dbReference type="Proteomes" id="UP001363151">
    <property type="component" value="Unassembled WGS sequence"/>
</dbReference>
<dbReference type="SUPFAM" id="SSF52540">
    <property type="entry name" value="P-loop containing nucleoside triphosphate hydrolases"/>
    <property type="match status" value="1"/>
</dbReference>
<feature type="compositionally biased region" description="Basic residues" evidence="1">
    <location>
        <begin position="1"/>
        <end position="19"/>
    </location>
</feature>
<evidence type="ECO:0000313" key="3">
    <source>
        <dbReference type="Proteomes" id="UP001363151"/>
    </source>
</evidence>
<feature type="compositionally biased region" description="Basic residues" evidence="1">
    <location>
        <begin position="541"/>
        <end position="551"/>
    </location>
</feature>
<protein>
    <submittedName>
        <fullName evidence="2">Uncharacterized protein</fullName>
    </submittedName>
</protein>
<evidence type="ECO:0000313" key="2">
    <source>
        <dbReference type="EMBL" id="KAK7254258.1"/>
    </source>
</evidence>
<feature type="region of interest" description="Disordered" evidence="1">
    <location>
        <begin position="1"/>
        <end position="34"/>
    </location>
</feature>
<keyword evidence="3" id="KW-1185">Reference proteome</keyword>
<dbReference type="InterPro" id="IPR027417">
    <property type="entry name" value="P-loop_NTPase"/>
</dbReference>